<dbReference type="RefSeq" id="WP_125227614.1">
    <property type="nucleotide sequence ID" value="NZ_RQYT01000010.1"/>
</dbReference>
<dbReference type="AlphaFoldDB" id="A0A3P1WW46"/>
<dbReference type="Proteomes" id="UP000280935">
    <property type="component" value="Unassembled WGS sequence"/>
</dbReference>
<evidence type="ECO:0000313" key="1">
    <source>
        <dbReference type="EMBL" id="RRD49977.1"/>
    </source>
</evidence>
<accession>A0A3P1WW46</accession>
<dbReference type="EMBL" id="RQYT01000010">
    <property type="protein sequence ID" value="RRD49977.1"/>
    <property type="molecule type" value="Genomic_DNA"/>
</dbReference>
<reference evidence="1 2" key="1">
    <citation type="submission" date="2018-11" db="EMBL/GenBank/DDBJ databases">
        <title>Genomes From Bacteria Associated with the Canine Oral Cavity: a Test Case for Automated Genome-Based Taxonomic Assignment.</title>
        <authorList>
            <person name="Coil D.A."/>
            <person name="Jospin G."/>
            <person name="Darling A.E."/>
            <person name="Wallis C."/>
            <person name="Davis I.J."/>
            <person name="Harris S."/>
            <person name="Eisen J.A."/>
            <person name="Holcombe L.J."/>
            <person name="O'Flynn C."/>
        </authorList>
    </citation>
    <scope>NUCLEOTIDE SEQUENCE [LARGE SCALE GENOMIC DNA]</scope>
    <source>
        <strain evidence="1 2">OH2822_COT-296</strain>
    </source>
</reference>
<proteinExistence type="predicted"/>
<gene>
    <name evidence="1" type="ORF">EII35_06325</name>
</gene>
<comment type="caution">
    <text evidence="1">The sequence shown here is derived from an EMBL/GenBank/DDBJ whole genome shotgun (WGS) entry which is preliminary data.</text>
</comment>
<sequence length="199" mass="22267">MTVLHSWGTWVGMDWPCIIRVLNPATTPDHSPVRWADLAPGTDLARASWESVSGRPWQQDFSGSPWPWEPAEGADSSHSRVPLMQILLEQATGTVWVGQWDGYAHRPRPEGSRHMTFNDGHRGYFVVEVTPELRRALEDPADPPVLPNRMWDDGGTFTLDADTDLPSIVIGCTKDIAEAIEADERLESVRVDPHDPIRV</sequence>
<name>A0A3P1WW46_9ACTN</name>
<protein>
    <submittedName>
        <fullName evidence="1">Uncharacterized protein</fullName>
    </submittedName>
</protein>
<evidence type="ECO:0000313" key="2">
    <source>
        <dbReference type="Proteomes" id="UP000280935"/>
    </source>
</evidence>
<dbReference type="OrthoDB" id="3723948at2"/>
<organism evidence="1 2">
    <name type="scientific">Arachnia propionica</name>
    <dbReference type="NCBI Taxonomy" id="1750"/>
    <lineage>
        <taxon>Bacteria</taxon>
        <taxon>Bacillati</taxon>
        <taxon>Actinomycetota</taxon>
        <taxon>Actinomycetes</taxon>
        <taxon>Propionibacteriales</taxon>
        <taxon>Propionibacteriaceae</taxon>
        <taxon>Arachnia</taxon>
    </lineage>
</organism>